<evidence type="ECO:0000259" key="3">
    <source>
        <dbReference type="Pfam" id="PF01494"/>
    </source>
</evidence>
<keyword evidence="5" id="KW-1185">Reference proteome</keyword>
<sequence length="393" mass="43136">MTKKALIIGGGIAGPVTAMALRRAGIDGEVFEAYDRGSEGVGAFLTLATNGMEALRLLDLHDLVRDLGMDSPRMEILNRRGRRLAVQRQPSRTIRRADLYRALRDEAVRRGVPIHYGRRLIDASATPDGVRAVFADGSTAEGDLLIGADGLRSRTRTIIDPGAPRARHVGLLNAGGFARGVTVPGVPGTSYFIFGRRCFFGYLIHPDGEVWWFANPASPEEPTQEELAAITPERWRARLLELFEGDTGPMADVIGATRRILGPWNTYDFPTVPTWFNDRMVLLGDAAHATSPSSGQGASMAIEDAVVLARCLRDVPGTREAFAAFERLRRERVEKVVAQGRRNGSGKAPGPVGAFLRDLVLPTIMRQVEKKDMLAWMYDHRLSWDDPVTAPSR</sequence>
<dbReference type="Gene3D" id="3.50.50.60">
    <property type="entry name" value="FAD/NAD(P)-binding domain"/>
    <property type="match status" value="1"/>
</dbReference>
<evidence type="ECO:0000313" key="4">
    <source>
        <dbReference type="EMBL" id="NYF42209.1"/>
    </source>
</evidence>
<evidence type="ECO:0000313" key="5">
    <source>
        <dbReference type="Proteomes" id="UP000576393"/>
    </source>
</evidence>
<dbReference type="GO" id="GO:0004497">
    <property type="term" value="F:monooxygenase activity"/>
    <property type="evidence" value="ECO:0007669"/>
    <property type="project" value="UniProtKB-KW"/>
</dbReference>
<gene>
    <name evidence="4" type="ORF">HDA43_004410</name>
</gene>
<dbReference type="GO" id="GO:0071949">
    <property type="term" value="F:FAD binding"/>
    <property type="evidence" value="ECO:0007669"/>
    <property type="project" value="InterPro"/>
</dbReference>
<dbReference type="Proteomes" id="UP000576393">
    <property type="component" value="Unassembled WGS sequence"/>
</dbReference>
<comment type="caution">
    <text evidence="4">The sequence shown here is derived from an EMBL/GenBank/DDBJ whole genome shotgun (WGS) entry which is preliminary data.</text>
</comment>
<dbReference type="InterPro" id="IPR036188">
    <property type="entry name" value="FAD/NAD-bd_sf"/>
</dbReference>
<organism evidence="4 5">
    <name type="scientific">Streptosporangium sandarakinum</name>
    <dbReference type="NCBI Taxonomy" id="1260955"/>
    <lineage>
        <taxon>Bacteria</taxon>
        <taxon>Bacillati</taxon>
        <taxon>Actinomycetota</taxon>
        <taxon>Actinomycetes</taxon>
        <taxon>Streptosporangiales</taxon>
        <taxon>Streptosporangiaceae</taxon>
        <taxon>Streptosporangium</taxon>
    </lineage>
</organism>
<dbReference type="EMBL" id="JACCCO010000002">
    <property type="protein sequence ID" value="NYF42209.1"/>
    <property type="molecule type" value="Genomic_DNA"/>
</dbReference>
<dbReference type="PANTHER" id="PTHR13789">
    <property type="entry name" value="MONOOXYGENASE"/>
    <property type="match status" value="1"/>
</dbReference>
<proteinExistence type="predicted"/>
<dbReference type="PANTHER" id="PTHR13789:SF309">
    <property type="entry name" value="PUTATIVE (AFU_ORTHOLOGUE AFUA_6G14510)-RELATED"/>
    <property type="match status" value="1"/>
</dbReference>
<dbReference type="InterPro" id="IPR002938">
    <property type="entry name" value="FAD-bd"/>
</dbReference>
<dbReference type="Pfam" id="PF01494">
    <property type="entry name" value="FAD_binding_3"/>
    <property type="match status" value="1"/>
</dbReference>
<dbReference type="InterPro" id="IPR050493">
    <property type="entry name" value="FAD-dep_Monooxygenase_BioMet"/>
</dbReference>
<feature type="domain" description="FAD-binding" evidence="3">
    <location>
        <begin position="4"/>
        <end position="338"/>
    </location>
</feature>
<protein>
    <submittedName>
        <fullName evidence="4">2-polyprenyl-6-methoxyphenol hydroxylase-like FAD-dependent oxidoreductase</fullName>
    </submittedName>
</protein>
<name>A0A852V152_9ACTN</name>
<keyword evidence="2" id="KW-0503">Monooxygenase</keyword>
<dbReference type="SUPFAM" id="SSF51905">
    <property type="entry name" value="FAD/NAD(P)-binding domain"/>
    <property type="match status" value="1"/>
</dbReference>
<keyword evidence="1" id="KW-0560">Oxidoreductase</keyword>
<evidence type="ECO:0000256" key="2">
    <source>
        <dbReference type="ARBA" id="ARBA00023033"/>
    </source>
</evidence>
<dbReference type="PRINTS" id="PR00420">
    <property type="entry name" value="RNGMNOXGNASE"/>
</dbReference>
<evidence type="ECO:0000256" key="1">
    <source>
        <dbReference type="ARBA" id="ARBA00023002"/>
    </source>
</evidence>
<dbReference type="RefSeq" id="WP_179824643.1">
    <property type="nucleotide sequence ID" value="NZ_JACCCO010000002.1"/>
</dbReference>
<accession>A0A852V152</accession>
<reference evidence="4 5" key="1">
    <citation type="submission" date="2020-07" db="EMBL/GenBank/DDBJ databases">
        <title>Sequencing the genomes of 1000 actinobacteria strains.</title>
        <authorList>
            <person name="Klenk H.-P."/>
        </authorList>
    </citation>
    <scope>NUCLEOTIDE SEQUENCE [LARGE SCALE GENOMIC DNA]</scope>
    <source>
        <strain evidence="4 5">DSM 45763</strain>
    </source>
</reference>
<dbReference type="AlphaFoldDB" id="A0A852V152"/>